<accession>A0A557QIE8</accession>
<comment type="caution">
    <text evidence="3">The sequence shown here is derived from an EMBL/GenBank/DDBJ whole genome shotgun (WGS) entry which is preliminary data.</text>
</comment>
<dbReference type="Pfam" id="PF09828">
    <property type="entry name" value="ChrB_C"/>
    <property type="match status" value="1"/>
</dbReference>
<dbReference type="InterPro" id="IPR018634">
    <property type="entry name" value="ChrB_C"/>
</dbReference>
<evidence type="ECO:0000259" key="1">
    <source>
        <dbReference type="Pfam" id="PF09828"/>
    </source>
</evidence>
<dbReference type="AlphaFoldDB" id="A0A557QIE8"/>
<proteinExistence type="predicted"/>
<sequence>MNQWLVLILSLPTENATVRMRAWRGLKQSGAAVLRDGVYLMPNRDACASTLDAIATEVREGGGVAYVLRVEEVAGAEFAHLFDRRDDYAALLGEVVAVREALSADTVAAAIKQVRKLRKAFVALAAIDFFAGEAQRQVDAALQSLELDIARVLSPDEPRAITGQIESMDIADFQGRRWATRRRPWVDRLACAWLIRRFIDPSATMLWLAAPGDCPDDALGFDFDGARFSHLGGLVSFEVMIASFGLAQPALARLALLVHYLDVGGVQPPEAVGVESVLAGLRDAIADDDALLIAASGVFDALLTRFDTGAPVA</sequence>
<organism evidence="3 4">
    <name type="scientific">Denitromonas halophila</name>
    <dbReference type="NCBI Taxonomy" id="1629404"/>
    <lineage>
        <taxon>Bacteria</taxon>
        <taxon>Pseudomonadati</taxon>
        <taxon>Pseudomonadota</taxon>
        <taxon>Betaproteobacteria</taxon>
        <taxon>Rhodocyclales</taxon>
        <taxon>Zoogloeaceae</taxon>
        <taxon>Denitromonas</taxon>
    </lineage>
</organism>
<name>A0A557QIE8_9RHOO</name>
<reference evidence="3 4" key="1">
    <citation type="submission" date="2019-07" db="EMBL/GenBank/DDBJ databases">
        <title>The pathways for chlorine oxyanion respiration interact through the shared metabolite chlorate.</title>
        <authorList>
            <person name="Barnum T.P."/>
            <person name="Cheng Y."/>
            <person name="Hill K.A."/>
            <person name="Lucas L.N."/>
            <person name="Carlson H.K."/>
            <person name="Coates J.D."/>
        </authorList>
    </citation>
    <scope>NUCLEOTIDE SEQUENCE [LARGE SCALE GENOMIC DNA]</scope>
    <source>
        <strain evidence="3 4">SFB-3</strain>
    </source>
</reference>
<feature type="domain" description="ChrB N-terminal" evidence="2">
    <location>
        <begin position="19"/>
        <end position="103"/>
    </location>
</feature>
<keyword evidence="4" id="KW-1185">Reference proteome</keyword>
<dbReference type="Pfam" id="PF20229">
    <property type="entry name" value="ChrB_N"/>
    <property type="match status" value="1"/>
</dbReference>
<dbReference type="EMBL" id="VMNK01000016">
    <property type="protein sequence ID" value="TVO52676.1"/>
    <property type="molecule type" value="Genomic_DNA"/>
</dbReference>
<evidence type="ECO:0000259" key="2">
    <source>
        <dbReference type="Pfam" id="PF20229"/>
    </source>
</evidence>
<protein>
    <submittedName>
        <fullName evidence="3">Chromate resistance protein</fullName>
    </submittedName>
</protein>
<evidence type="ECO:0000313" key="4">
    <source>
        <dbReference type="Proteomes" id="UP000319502"/>
    </source>
</evidence>
<dbReference type="Proteomes" id="UP000319502">
    <property type="component" value="Unassembled WGS sequence"/>
</dbReference>
<evidence type="ECO:0000313" key="3">
    <source>
        <dbReference type="EMBL" id="TVO52676.1"/>
    </source>
</evidence>
<dbReference type="OrthoDB" id="6605953at2"/>
<dbReference type="RefSeq" id="WP_144310765.1">
    <property type="nucleotide sequence ID" value="NZ_VMNK01000016.1"/>
</dbReference>
<feature type="domain" description="ChrB C-terminal" evidence="1">
    <location>
        <begin position="178"/>
        <end position="304"/>
    </location>
</feature>
<dbReference type="InterPro" id="IPR046858">
    <property type="entry name" value="ChrB_N"/>
</dbReference>
<gene>
    <name evidence="3" type="ORF">FHP91_17225</name>
</gene>